<dbReference type="GeneID" id="6073803"/>
<dbReference type="KEGG" id="lbc:LACBIDRAFT_324843"/>
<protein>
    <submittedName>
        <fullName evidence="1">Predicted protein</fullName>
    </submittedName>
</protein>
<sequence length="120" mass="13841">MPFQMLHEKQQTTPKIKKFARVELRRGYDGSKESNDPLFASLQESANSVTSRAAPNTLAKRALIVAHWNSMLSQYQPTWPEEIFWHFGVVYDNAKLFLPYLVQNIVPKNKFNKTINQSAT</sequence>
<name>B0D382_LACBS</name>
<evidence type="ECO:0000313" key="2">
    <source>
        <dbReference type="Proteomes" id="UP000001194"/>
    </source>
</evidence>
<dbReference type="HOGENOM" id="CLU_2050056_0_0_1"/>
<accession>B0D382</accession>
<dbReference type="RefSeq" id="XP_001878537.1">
    <property type="nucleotide sequence ID" value="XM_001878502.1"/>
</dbReference>
<dbReference type="Proteomes" id="UP000001194">
    <property type="component" value="Unassembled WGS sequence"/>
</dbReference>
<dbReference type="InParanoid" id="B0D382"/>
<organism evidence="2">
    <name type="scientific">Laccaria bicolor (strain S238N-H82 / ATCC MYA-4686)</name>
    <name type="common">Bicoloured deceiver</name>
    <name type="synonym">Laccaria laccata var. bicolor</name>
    <dbReference type="NCBI Taxonomy" id="486041"/>
    <lineage>
        <taxon>Eukaryota</taxon>
        <taxon>Fungi</taxon>
        <taxon>Dikarya</taxon>
        <taxon>Basidiomycota</taxon>
        <taxon>Agaricomycotina</taxon>
        <taxon>Agaricomycetes</taxon>
        <taxon>Agaricomycetidae</taxon>
        <taxon>Agaricales</taxon>
        <taxon>Agaricineae</taxon>
        <taxon>Hydnangiaceae</taxon>
        <taxon>Laccaria</taxon>
    </lineage>
</organism>
<keyword evidence="2" id="KW-1185">Reference proteome</keyword>
<dbReference type="EMBL" id="DS547096">
    <property type="protein sequence ID" value="EDR11236.1"/>
    <property type="molecule type" value="Genomic_DNA"/>
</dbReference>
<proteinExistence type="predicted"/>
<reference evidence="1 2" key="1">
    <citation type="journal article" date="2008" name="Nature">
        <title>The genome of Laccaria bicolor provides insights into mycorrhizal symbiosis.</title>
        <authorList>
            <person name="Martin F."/>
            <person name="Aerts A."/>
            <person name="Ahren D."/>
            <person name="Brun A."/>
            <person name="Danchin E.G.J."/>
            <person name="Duchaussoy F."/>
            <person name="Gibon J."/>
            <person name="Kohler A."/>
            <person name="Lindquist E."/>
            <person name="Pereda V."/>
            <person name="Salamov A."/>
            <person name="Shapiro H.J."/>
            <person name="Wuyts J."/>
            <person name="Blaudez D."/>
            <person name="Buee M."/>
            <person name="Brokstein P."/>
            <person name="Canbaeck B."/>
            <person name="Cohen D."/>
            <person name="Courty P.E."/>
            <person name="Coutinho P.M."/>
            <person name="Delaruelle C."/>
            <person name="Detter J.C."/>
            <person name="Deveau A."/>
            <person name="DiFazio S."/>
            <person name="Duplessis S."/>
            <person name="Fraissinet-Tachet L."/>
            <person name="Lucic E."/>
            <person name="Frey-Klett P."/>
            <person name="Fourrey C."/>
            <person name="Feussner I."/>
            <person name="Gay G."/>
            <person name="Grimwood J."/>
            <person name="Hoegger P.J."/>
            <person name="Jain P."/>
            <person name="Kilaru S."/>
            <person name="Labbe J."/>
            <person name="Lin Y.C."/>
            <person name="Legue V."/>
            <person name="Le Tacon F."/>
            <person name="Marmeisse R."/>
            <person name="Melayah D."/>
            <person name="Montanini B."/>
            <person name="Muratet M."/>
            <person name="Nehls U."/>
            <person name="Niculita-Hirzel H."/>
            <person name="Oudot-Le Secq M.P."/>
            <person name="Peter M."/>
            <person name="Quesneville H."/>
            <person name="Rajashekar B."/>
            <person name="Reich M."/>
            <person name="Rouhier N."/>
            <person name="Schmutz J."/>
            <person name="Yin T."/>
            <person name="Chalot M."/>
            <person name="Henrissat B."/>
            <person name="Kuees U."/>
            <person name="Lucas S."/>
            <person name="Van de Peer Y."/>
            <person name="Podila G.K."/>
            <person name="Polle A."/>
            <person name="Pukkila P.J."/>
            <person name="Richardson P.M."/>
            <person name="Rouze P."/>
            <person name="Sanders I.R."/>
            <person name="Stajich J.E."/>
            <person name="Tunlid A."/>
            <person name="Tuskan G."/>
            <person name="Grigoriev I.V."/>
        </authorList>
    </citation>
    <scope>NUCLEOTIDE SEQUENCE [LARGE SCALE GENOMIC DNA]</scope>
    <source>
        <strain evidence="2">S238N-H82 / ATCC MYA-4686</strain>
    </source>
</reference>
<evidence type="ECO:0000313" key="1">
    <source>
        <dbReference type="EMBL" id="EDR11236.1"/>
    </source>
</evidence>
<dbReference type="AlphaFoldDB" id="B0D382"/>
<gene>
    <name evidence="1" type="ORF">LACBIDRAFT_324843</name>
</gene>